<feature type="region of interest" description="Disordered" evidence="1">
    <location>
        <begin position="241"/>
        <end position="296"/>
    </location>
</feature>
<dbReference type="SUPFAM" id="SSF63825">
    <property type="entry name" value="YWTD domain"/>
    <property type="match status" value="1"/>
</dbReference>
<protein>
    <submittedName>
        <fullName evidence="3">Uncharacterized protein</fullName>
    </submittedName>
</protein>
<evidence type="ECO:0000256" key="1">
    <source>
        <dbReference type="SAM" id="MobiDB-lite"/>
    </source>
</evidence>
<dbReference type="Proteomes" id="UP000034507">
    <property type="component" value="Unassembled WGS sequence"/>
</dbReference>
<feature type="non-terminal residue" evidence="3">
    <location>
        <position position="578"/>
    </location>
</feature>
<dbReference type="EMBL" id="LCBX01000006">
    <property type="protein sequence ID" value="KKS21214.1"/>
    <property type="molecule type" value="Genomic_DNA"/>
</dbReference>
<name>A0A0G0X844_UNCKA</name>
<reference evidence="3 4" key="1">
    <citation type="journal article" date="2015" name="Nature">
        <title>rRNA introns, odd ribosomes, and small enigmatic genomes across a large radiation of phyla.</title>
        <authorList>
            <person name="Brown C.T."/>
            <person name="Hug L.A."/>
            <person name="Thomas B.C."/>
            <person name="Sharon I."/>
            <person name="Castelle C.J."/>
            <person name="Singh A."/>
            <person name="Wilkins M.J."/>
            <person name="Williams K.H."/>
            <person name="Banfield J.F."/>
        </authorList>
    </citation>
    <scope>NUCLEOTIDE SEQUENCE [LARGE SCALE GENOMIC DNA]</scope>
</reference>
<comment type="caution">
    <text evidence="3">The sequence shown here is derived from an EMBL/GenBank/DDBJ whole genome shotgun (WGS) entry which is preliminary data.</text>
</comment>
<dbReference type="InterPro" id="IPR011042">
    <property type="entry name" value="6-blade_b-propeller_TolB-like"/>
</dbReference>
<keyword evidence="2" id="KW-1133">Transmembrane helix</keyword>
<keyword evidence="2" id="KW-0812">Transmembrane</keyword>
<gene>
    <name evidence="3" type="ORF">UU77_C0006G0001</name>
</gene>
<proteinExistence type="predicted"/>
<evidence type="ECO:0000256" key="2">
    <source>
        <dbReference type="SAM" id="Phobius"/>
    </source>
</evidence>
<organism evidence="3 4">
    <name type="scientific">candidate division WWE3 bacterium GW2011_GWC1_41_7</name>
    <dbReference type="NCBI Taxonomy" id="1619119"/>
    <lineage>
        <taxon>Bacteria</taxon>
        <taxon>Katanobacteria</taxon>
    </lineage>
</organism>
<feature type="transmembrane region" description="Helical" evidence="2">
    <location>
        <begin position="306"/>
        <end position="323"/>
    </location>
</feature>
<dbReference type="Gene3D" id="2.120.10.30">
    <property type="entry name" value="TolB, C-terminal domain"/>
    <property type="match status" value="1"/>
</dbReference>
<evidence type="ECO:0000313" key="4">
    <source>
        <dbReference type="Proteomes" id="UP000034507"/>
    </source>
</evidence>
<sequence>MIRKLTAKIQNISASLPQSAGAFSGVLIINPDDTAVLERKGTVYAVFHITGSQEFDVNLVSKVVHDVLHDSYYQSDNVSPVQSLEKAIVEVRDRVTKLTNESIRRNEGNVDFNMVAGVLWGNVIYVVQYGKSGGFLMRDGNIKAINANTEGHFSAASGVVKEDDVVLFATLPFMQKVSPDKLLSTDIDQASLPPDASCLVLKFAIDTTFTETEVVDFPMPREGKGLNLNFAAKSLFSKSLKKGSKQQAQAPQGLPEQVPEARPPVSPDINTISQMVPEPQPSAPRSGTGIKLKKDRSGKFKPNRTIIIAVVGILLLVSIGYTVKSNFGKNSANEPNIEVLSTNIDSPPALQTEETPGEPAVVDETVFYDLKLSDASANPGSIAILEDKVVVADHSTGKIYQSDISTPKFTQIEKTFMGISALENADGDLGVTDSEGYKVVDLATNEVTPTIKITTPGVMATYLGNVYVLSGDTLTKYTSDGTSSTWAQSSEMEGAGSMAISVSIYVLKKDRTLLSYTTGAKDNFSVSGLETALANPVQIQTNYDFDNMYIADAGNRRIVVLDKKGTFIKEVKHENPLA</sequence>
<keyword evidence="2" id="KW-0472">Membrane</keyword>
<accession>A0A0G0X844</accession>
<evidence type="ECO:0000313" key="3">
    <source>
        <dbReference type="EMBL" id="KKS21214.1"/>
    </source>
</evidence>
<dbReference type="AlphaFoldDB" id="A0A0G0X844"/>